<evidence type="ECO:0000256" key="1">
    <source>
        <dbReference type="ARBA" id="ARBA00022741"/>
    </source>
</evidence>
<feature type="domain" description="Helicase ATP-binding" evidence="5">
    <location>
        <begin position="17"/>
        <end position="138"/>
    </location>
</feature>
<dbReference type="CDD" id="cd00268">
    <property type="entry name" value="DEADc"/>
    <property type="match status" value="1"/>
</dbReference>
<evidence type="ECO:0000256" key="2">
    <source>
        <dbReference type="ARBA" id="ARBA00022801"/>
    </source>
</evidence>
<dbReference type="Gene3D" id="3.40.50.300">
    <property type="entry name" value="P-loop containing nucleotide triphosphate hydrolases"/>
    <property type="match status" value="1"/>
</dbReference>
<dbReference type="InterPro" id="IPR044742">
    <property type="entry name" value="DEAD/DEAH_RhlB"/>
</dbReference>
<dbReference type="STRING" id="2903.R1FFW8"/>
<evidence type="ECO:0000256" key="4">
    <source>
        <dbReference type="ARBA" id="ARBA00022840"/>
    </source>
</evidence>
<dbReference type="RefSeq" id="XP_005784638.1">
    <property type="nucleotide sequence ID" value="XM_005784581.1"/>
</dbReference>
<dbReference type="InterPro" id="IPR027417">
    <property type="entry name" value="P-loop_NTPase"/>
</dbReference>
<dbReference type="EnsemblProtists" id="EOD32209">
    <property type="protein sequence ID" value="EOD32209"/>
    <property type="gene ID" value="EMIHUDRAFT_202853"/>
</dbReference>
<dbReference type="GO" id="GO:0004386">
    <property type="term" value="F:helicase activity"/>
    <property type="evidence" value="ECO:0007669"/>
    <property type="project" value="UniProtKB-KW"/>
</dbReference>
<dbReference type="InterPro" id="IPR011545">
    <property type="entry name" value="DEAD/DEAH_box_helicase_dom"/>
</dbReference>
<keyword evidence="7" id="KW-1185">Reference proteome</keyword>
<organism evidence="6 7">
    <name type="scientific">Emiliania huxleyi (strain CCMP1516)</name>
    <dbReference type="NCBI Taxonomy" id="280463"/>
    <lineage>
        <taxon>Eukaryota</taxon>
        <taxon>Haptista</taxon>
        <taxon>Haptophyta</taxon>
        <taxon>Prymnesiophyceae</taxon>
        <taxon>Isochrysidales</taxon>
        <taxon>Noelaerhabdaceae</taxon>
        <taxon>Emiliania</taxon>
    </lineage>
</organism>
<dbReference type="PANTHER" id="PTHR47958">
    <property type="entry name" value="ATP-DEPENDENT RNA HELICASE DBP3"/>
    <property type="match status" value="1"/>
</dbReference>
<protein>
    <recommendedName>
        <fullName evidence="5">Helicase ATP-binding domain-containing protein</fullName>
    </recommendedName>
</protein>
<dbReference type="GO" id="GO:0016787">
    <property type="term" value="F:hydrolase activity"/>
    <property type="evidence" value="ECO:0007669"/>
    <property type="project" value="UniProtKB-KW"/>
</dbReference>
<reference evidence="7" key="1">
    <citation type="journal article" date="2013" name="Nature">
        <title>Pan genome of the phytoplankton Emiliania underpins its global distribution.</title>
        <authorList>
            <person name="Read B.A."/>
            <person name="Kegel J."/>
            <person name="Klute M.J."/>
            <person name="Kuo A."/>
            <person name="Lefebvre S.C."/>
            <person name="Maumus F."/>
            <person name="Mayer C."/>
            <person name="Miller J."/>
            <person name="Monier A."/>
            <person name="Salamov A."/>
            <person name="Young J."/>
            <person name="Aguilar M."/>
            <person name="Claverie J.M."/>
            <person name="Frickenhaus S."/>
            <person name="Gonzalez K."/>
            <person name="Herman E.K."/>
            <person name="Lin Y.C."/>
            <person name="Napier J."/>
            <person name="Ogata H."/>
            <person name="Sarno A.F."/>
            <person name="Shmutz J."/>
            <person name="Schroeder D."/>
            <person name="de Vargas C."/>
            <person name="Verret F."/>
            <person name="von Dassow P."/>
            <person name="Valentin K."/>
            <person name="Van de Peer Y."/>
            <person name="Wheeler G."/>
            <person name="Dacks J.B."/>
            <person name="Delwiche C.F."/>
            <person name="Dyhrman S.T."/>
            <person name="Glockner G."/>
            <person name="John U."/>
            <person name="Richards T."/>
            <person name="Worden A.Z."/>
            <person name="Zhang X."/>
            <person name="Grigoriev I.V."/>
            <person name="Allen A.E."/>
            <person name="Bidle K."/>
            <person name="Borodovsky M."/>
            <person name="Bowler C."/>
            <person name="Brownlee C."/>
            <person name="Cock J.M."/>
            <person name="Elias M."/>
            <person name="Gladyshev V.N."/>
            <person name="Groth M."/>
            <person name="Guda C."/>
            <person name="Hadaegh A."/>
            <person name="Iglesias-Rodriguez M.D."/>
            <person name="Jenkins J."/>
            <person name="Jones B.M."/>
            <person name="Lawson T."/>
            <person name="Leese F."/>
            <person name="Lindquist E."/>
            <person name="Lobanov A."/>
            <person name="Lomsadze A."/>
            <person name="Malik S.B."/>
            <person name="Marsh M.E."/>
            <person name="Mackinder L."/>
            <person name="Mock T."/>
            <person name="Mueller-Roeber B."/>
            <person name="Pagarete A."/>
            <person name="Parker M."/>
            <person name="Probert I."/>
            <person name="Quesneville H."/>
            <person name="Raines C."/>
            <person name="Rensing S.A."/>
            <person name="Riano-Pachon D.M."/>
            <person name="Richier S."/>
            <person name="Rokitta S."/>
            <person name="Shiraiwa Y."/>
            <person name="Soanes D.M."/>
            <person name="van der Giezen M."/>
            <person name="Wahlund T.M."/>
            <person name="Williams B."/>
            <person name="Wilson W."/>
            <person name="Wolfe G."/>
            <person name="Wurch L.L."/>
        </authorList>
    </citation>
    <scope>NUCLEOTIDE SEQUENCE</scope>
</reference>
<dbReference type="GO" id="GO:0003676">
    <property type="term" value="F:nucleic acid binding"/>
    <property type="evidence" value="ECO:0007669"/>
    <property type="project" value="InterPro"/>
</dbReference>
<dbReference type="HOGENOM" id="CLU_1859046_0_0_1"/>
<evidence type="ECO:0000313" key="7">
    <source>
        <dbReference type="Proteomes" id="UP000013827"/>
    </source>
</evidence>
<sequence>MVSLGHREASPVQAQVWPVALAGLDLLCRAPTGSGETSCKTLAYLLPAFAHAAAQSRPTRPGEGPRALVLVPTRELAVQTLSVARSLQRVSGGLRAAAVYGGGPREEQVSELEGSSLALLVATCGRLLDMLEAQVARS</sequence>
<dbReference type="AlphaFoldDB" id="A0A0D3K8X4"/>
<reference evidence="6" key="2">
    <citation type="submission" date="2024-10" db="UniProtKB">
        <authorList>
            <consortium name="EnsemblProtists"/>
        </authorList>
    </citation>
    <scope>IDENTIFICATION</scope>
</reference>
<keyword evidence="4" id="KW-0067">ATP-binding</keyword>
<keyword evidence="1" id="KW-0547">Nucleotide-binding</keyword>
<dbReference type="InterPro" id="IPR014001">
    <property type="entry name" value="Helicase_ATP-bd"/>
</dbReference>
<evidence type="ECO:0000256" key="3">
    <source>
        <dbReference type="ARBA" id="ARBA00022806"/>
    </source>
</evidence>
<keyword evidence="2" id="KW-0378">Hydrolase</keyword>
<accession>A0A0D3K8X4</accession>
<dbReference type="Proteomes" id="UP000013827">
    <property type="component" value="Unassembled WGS sequence"/>
</dbReference>
<dbReference type="KEGG" id="ehx:EMIHUDRAFT_202853"/>
<keyword evidence="3" id="KW-0347">Helicase</keyword>
<dbReference type="PaxDb" id="2903-EOD32209"/>
<evidence type="ECO:0000259" key="5">
    <source>
        <dbReference type="PROSITE" id="PS51192"/>
    </source>
</evidence>
<dbReference type="SUPFAM" id="SSF52540">
    <property type="entry name" value="P-loop containing nucleoside triphosphate hydrolases"/>
    <property type="match status" value="1"/>
</dbReference>
<dbReference type="GeneID" id="17277481"/>
<dbReference type="PROSITE" id="PS51192">
    <property type="entry name" value="HELICASE_ATP_BIND_1"/>
    <property type="match status" value="1"/>
</dbReference>
<dbReference type="Pfam" id="PF00270">
    <property type="entry name" value="DEAD"/>
    <property type="match status" value="1"/>
</dbReference>
<dbReference type="GO" id="GO:0005524">
    <property type="term" value="F:ATP binding"/>
    <property type="evidence" value="ECO:0007669"/>
    <property type="project" value="InterPro"/>
</dbReference>
<proteinExistence type="predicted"/>
<dbReference type="eggNOG" id="KOG0331">
    <property type="taxonomic scope" value="Eukaryota"/>
</dbReference>
<name>A0A0D3K8X4_EMIH1</name>
<evidence type="ECO:0000313" key="6">
    <source>
        <dbReference type="EnsemblProtists" id="EOD32209"/>
    </source>
</evidence>